<organism evidence="2 3">
    <name type="scientific">Sinobacterium norvegicum</name>
    <dbReference type="NCBI Taxonomy" id="1641715"/>
    <lineage>
        <taxon>Bacteria</taxon>
        <taxon>Pseudomonadati</taxon>
        <taxon>Pseudomonadota</taxon>
        <taxon>Gammaproteobacteria</taxon>
        <taxon>Cellvibrionales</taxon>
        <taxon>Spongiibacteraceae</taxon>
        <taxon>Sinobacterium</taxon>
    </lineage>
</organism>
<accession>A0ABN8EFZ6</accession>
<dbReference type="Gene3D" id="1.25.40.10">
    <property type="entry name" value="Tetratricopeptide repeat domain"/>
    <property type="match status" value="1"/>
</dbReference>
<proteinExistence type="predicted"/>
<evidence type="ECO:0000313" key="3">
    <source>
        <dbReference type="Proteomes" id="UP000838100"/>
    </source>
</evidence>
<evidence type="ECO:0000256" key="1">
    <source>
        <dbReference type="SAM" id="MobiDB-lite"/>
    </source>
</evidence>
<protein>
    <submittedName>
        <fullName evidence="2">Uncharacterized protein</fullName>
    </submittedName>
</protein>
<dbReference type="InterPro" id="IPR011990">
    <property type="entry name" value="TPR-like_helical_dom_sf"/>
</dbReference>
<comment type="caution">
    <text evidence="2">The sequence shown here is derived from an EMBL/GenBank/DDBJ whole genome shotgun (WGS) entry which is preliminary data.</text>
</comment>
<feature type="region of interest" description="Disordered" evidence="1">
    <location>
        <begin position="252"/>
        <end position="271"/>
    </location>
</feature>
<sequence length="330" mass="37260">MKTLLPFFALPFILAASYGVHTFYYHSNGNSLALEKSLQRADLLVIQQDFSGAVQQLSVIASQQSSTAITAQQRIISLCQDDRLAALEIRSFQQFIQTLLRQKGDIRPLIQQQLWQQGNSDELSLQQRFIITQSMANEADGLTTIALDEHDVTLRLISLYQQWLALHPADHQAAQELAVLYFKQRRINEMVALLQPHQQHLGSSEAASILGQLYYSAKNYNAAEKFLIDYSLPRLQAIEQLKQHITHTEDTVTSVGAAGQSTKKPQPREQTQRIATLQQQLTAISPVAEQLASLLVFLANSNKQPQHRQQRLDRADWILTTLQPLEIANE</sequence>
<dbReference type="EMBL" id="CAKLPX010000001">
    <property type="protein sequence ID" value="CAH0990640.1"/>
    <property type="molecule type" value="Genomic_DNA"/>
</dbReference>
<dbReference type="RefSeq" id="WP_237443319.1">
    <property type="nucleotide sequence ID" value="NZ_CAKLPX010000001.1"/>
</dbReference>
<keyword evidence="3" id="KW-1185">Reference proteome</keyword>
<feature type="compositionally biased region" description="Polar residues" evidence="1">
    <location>
        <begin position="252"/>
        <end position="265"/>
    </location>
</feature>
<dbReference type="Proteomes" id="UP000838100">
    <property type="component" value="Unassembled WGS sequence"/>
</dbReference>
<name>A0ABN8EFZ6_9GAMM</name>
<evidence type="ECO:0000313" key="2">
    <source>
        <dbReference type="EMBL" id="CAH0990640.1"/>
    </source>
</evidence>
<reference evidence="2" key="1">
    <citation type="submission" date="2021-12" db="EMBL/GenBank/DDBJ databases">
        <authorList>
            <person name="Rodrigo-Torres L."/>
            <person name="Arahal R. D."/>
            <person name="Lucena T."/>
        </authorList>
    </citation>
    <scope>NUCLEOTIDE SEQUENCE</scope>
    <source>
        <strain evidence="2">CECT 8267</strain>
    </source>
</reference>
<gene>
    <name evidence="2" type="ORF">SIN8267_00734</name>
</gene>
<dbReference type="SUPFAM" id="SSF48452">
    <property type="entry name" value="TPR-like"/>
    <property type="match status" value="1"/>
</dbReference>